<gene>
    <name evidence="6" type="ORF">CAPTEDRAFT_59870</name>
</gene>
<proteinExistence type="inferred from homology"/>
<dbReference type="Gene3D" id="1.10.10.10">
    <property type="entry name" value="Winged helix-like DNA-binding domain superfamily/Winged helix DNA-binding domain"/>
    <property type="match status" value="1"/>
</dbReference>
<accession>R7TP98</accession>
<dbReference type="InterPro" id="IPR036388">
    <property type="entry name" value="WH-like_DNA-bd_sf"/>
</dbReference>
<evidence type="ECO:0000256" key="3">
    <source>
        <dbReference type="ARBA" id="ARBA00023125"/>
    </source>
</evidence>
<dbReference type="AlphaFoldDB" id="R7TP98"/>
<feature type="non-terminal residue" evidence="6">
    <location>
        <position position="100"/>
    </location>
</feature>
<dbReference type="GO" id="GO:0000976">
    <property type="term" value="F:transcription cis-regulatory region binding"/>
    <property type="evidence" value="ECO:0007669"/>
    <property type="project" value="TreeGrafter"/>
</dbReference>
<evidence type="ECO:0000313" key="7">
    <source>
        <dbReference type="EnsemblMetazoa" id="CapteP59870"/>
    </source>
</evidence>
<dbReference type="PROSITE" id="PS50931">
    <property type="entry name" value="HTH_LYSR"/>
    <property type="match status" value="1"/>
</dbReference>
<dbReference type="EnsemblMetazoa" id="CapteT59870">
    <property type="protein sequence ID" value="CapteP59870"/>
    <property type="gene ID" value="CapteG59870"/>
</dbReference>
<reference evidence="7" key="3">
    <citation type="submission" date="2015-06" db="UniProtKB">
        <authorList>
            <consortium name="EnsemblMetazoa"/>
        </authorList>
    </citation>
    <scope>IDENTIFICATION</scope>
</reference>
<evidence type="ECO:0000259" key="5">
    <source>
        <dbReference type="PROSITE" id="PS50931"/>
    </source>
</evidence>
<comment type="similarity">
    <text evidence="1">Belongs to the LysR transcriptional regulatory family.</text>
</comment>
<reference evidence="6 8" key="2">
    <citation type="journal article" date="2013" name="Nature">
        <title>Insights into bilaterian evolution from three spiralian genomes.</title>
        <authorList>
            <person name="Simakov O."/>
            <person name="Marletaz F."/>
            <person name="Cho S.J."/>
            <person name="Edsinger-Gonzales E."/>
            <person name="Havlak P."/>
            <person name="Hellsten U."/>
            <person name="Kuo D.H."/>
            <person name="Larsson T."/>
            <person name="Lv J."/>
            <person name="Arendt D."/>
            <person name="Savage R."/>
            <person name="Osoegawa K."/>
            <person name="de Jong P."/>
            <person name="Grimwood J."/>
            <person name="Chapman J.A."/>
            <person name="Shapiro H."/>
            <person name="Aerts A."/>
            <person name="Otillar R.P."/>
            <person name="Terry A.Y."/>
            <person name="Boore J.L."/>
            <person name="Grigoriev I.V."/>
            <person name="Lindberg D.R."/>
            <person name="Seaver E.C."/>
            <person name="Weisblat D.A."/>
            <person name="Putnam N.H."/>
            <person name="Rokhsar D.S."/>
        </authorList>
    </citation>
    <scope>NUCLEOTIDE SEQUENCE</scope>
    <source>
        <strain evidence="6 8">I ESC-2004</strain>
    </source>
</reference>
<name>R7TP98_CAPTE</name>
<dbReference type="PANTHER" id="PTHR30126:SF81">
    <property type="entry name" value="HTH-TYPE TRANSCRIPTIONAL REGULATOR ILVY"/>
    <property type="match status" value="1"/>
</dbReference>
<dbReference type="PRINTS" id="PR00039">
    <property type="entry name" value="HTHLYSR"/>
</dbReference>
<dbReference type="OrthoDB" id="8123202at2759"/>
<evidence type="ECO:0000313" key="6">
    <source>
        <dbReference type="EMBL" id="ELT95494.1"/>
    </source>
</evidence>
<keyword evidence="3" id="KW-0238">DNA-binding</keyword>
<dbReference type="InterPro" id="IPR036390">
    <property type="entry name" value="WH_DNA-bd_sf"/>
</dbReference>
<dbReference type="SUPFAM" id="SSF46785">
    <property type="entry name" value="Winged helix' DNA-binding domain"/>
    <property type="match status" value="1"/>
</dbReference>
<organism evidence="6">
    <name type="scientific">Capitella teleta</name>
    <name type="common">Polychaete worm</name>
    <dbReference type="NCBI Taxonomy" id="283909"/>
    <lineage>
        <taxon>Eukaryota</taxon>
        <taxon>Metazoa</taxon>
        <taxon>Spiralia</taxon>
        <taxon>Lophotrochozoa</taxon>
        <taxon>Annelida</taxon>
        <taxon>Polychaeta</taxon>
        <taxon>Sedentaria</taxon>
        <taxon>Scolecida</taxon>
        <taxon>Capitellidae</taxon>
        <taxon>Capitella</taxon>
    </lineage>
</organism>
<evidence type="ECO:0000256" key="1">
    <source>
        <dbReference type="ARBA" id="ARBA00009437"/>
    </source>
</evidence>
<feature type="non-terminal residue" evidence="6">
    <location>
        <position position="1"/>
    </location>
</feature>
<dbReference type="GO" id="GO:0003700">
    <property type="term" value="F:DNA-binding transcription factor activity"/>
    <property type="evidence" value="ECO:0007669"/>
    <property type="project" value="InterPro"/>
</dbReference>
<dbReference type="EMBL" id="AMQN01028598">
    <property type="status" value="NOT_ANNOTATED_CDS"/>
    <property type="molecule type" value="Genomic_DNA"/>
</dbReference>
<protein>
    <recommendedName>
        <fullName evidence="5">HTH lysR-type domain-containing protein</fullName>
    </recommendedName>
</protein>
<evidence type="ECO:0000256" key="4">
    <source>
        <dbReference type="ARBA" id="ARBA00023163"/>
    </source>
</evidence>
<keyword evidence="8" id="KW-1185">Reference proteome</keyword>
<dbReference type="Pfam" id="PF00126">
    <property type="entry name" value="HTH_1"/>
    <property type="match status" value="1"/>
</dbReference>
<reference evidence="8" key="1">
    <citation type="submission" date="2012-12" db="EMBL/GenBank/DDBJ databases">
        <authorList>
            <person name="Hellsten U."/>
            <person name="Grimwood J."/>
            <person name="Chapman J.A."/>
            <person name="Shapiro H."/>
            <person name="Aerts A."/>
            <person name="Otillar R.P."/>
            <person name="Terry A.Y."/>
            <person name="Boore J.L."/>
            <person name="Simakov O."/>
            <person name="Marletaz F."/>
            <person name="Cho S.-J."/>
            <person name="Edsinger-Gonzales E."/>
            <person name="Havlak P."/>
            <person name="Kuo D.-H."/>
            <person name="Larsson T."/>
            <person name="Lv J."/>
            <person name="Arendt D."/>
            <person name="Savage R."/>
            <person name="Osoegawa K."/>
            <person name="de Jong P."/>
            <person name="Lindberg D.R."/>
            <person name="Seaver E.C."/>
            <person name="Weisblat D.A."/>
            <person name="Putnam N.H."/>
            <person name="Grigoriev I.V."/>
            <person name="Rokhsar D.S."/>
        </authorList>
    </citation>
    <scope>NUCLEOTIDE SEQUENCE</scope>
    <source>
        <strain evidence="8">I ESC-2004</strain>
    </source>
</reference>
<dbReference type="HOGENOM" id="CLU_039613_20_10_1"/>
<dbReference type="PANTHER" id="PTHR30126">
    <property type="entry name" value="HTH-TYPE TRANSCRIPTIONAL REGULATOR"/>
    <property type="match status" value="1"/>
</dbReference>
<keyword evidence="2" id="KW-0805">Transcription regulation</keyword>
<dbReference type="EMBL" id="KB309109">
    <property type="protein sequence ID" value="ELT95494.1"/>
    <property type="molecule type" value="Genomic_DNA"/>
</dbReference>
<dbReference type="InterPro" id="IPR000847">
    <property type="entry name" value="LysR_HTH_N"/>
</dbReference>
<evidence type="ECO:0000313" key="8">
    <source>
        <dbReference type="Proteomes" id="UP000014760"/>
    </source>
</evidence>
<dbReference type="OMA" id="GHVLMRE"/>
<keyword evidence="4" id="KW-0804">Transcription</keyword>
<feature type="domain" description="HTH lysR-type" evidence="5">
    <location>
        <begin position="2"/>
        <end position="59"/>
    </location>
</feature>
<sequence>VMDTTNLTAFLAIVDTGSFSEAGEKLFLTQPAVSKRIAALEEQLGTSVFDRIGRQVTLNEAGKVLLPRARKMMALVHDTKLEIINLSGEVKGPLSIATSH</sequence>
<evidence type="ECO:0000256" key="2">
    <source>
        <dbReference type="ARBA" id="ARBA00023015"/>
    </source>
</evidence>
<dbReference type="Proteomes" id="UP000014760">
    <property type="component" value="Unassembled WGS sequence"/>
</dbReference>
<dbReference type="FunFam" id="1.10.10.10:FF:000001">
    <property type="entry name" value="LysR family transcriptional regulator"/>
    <property type="match status" value="1"/>
</dbReference>